<dbReference type="Gene3D" id="2.30.29.210">
    <property type="entry name" value="FACT complex subunit Spt16p/Cdc68p"/>
    <property type="match status" value="1"/>
</dbReference>
<keyword evidence="15" id="KW-1185">Reference proteome</keyword>
<evidence type="ECO:0000256" key="7">
    <source>
        <dbReference type="ARBA" id="ARBA00023163"/>
    </source>
</evidence>
<dbReference type="Pfam" id="PF00557">
    <property type="entry name" value="Peptidase_M24"/>
    <property type="match status" value="1"/>
</dbReference>
<evidence type="ECO:0000256" key="9">
    <source>
        <dbReference type="ARBA" id="ARBA00023242"/>
    </source>
</evidence>
<keyword evidence="5 10" id="KW-0805">Transcription regulation</keyword>
<accession>A0A161HNK7</accession>
<evidence type="ECO:0000256" key="6">
    <source>
        <dbReference type="ARBA" id="ARBA00023054"/>
    </source>
</evidence>
<dbReference type="GO" id="GO:0035101">
    <property type="term" value="C:FACT complex"/>
    <property type="evidence" value="ECO:0007669"/>
    <property type="project" value="UniProtKB-UniRule"/>
</dbReference>
<dbReference type="EMBL" id="CP014503">
    <property type="protein sequence ID" value="ANB15737.1"/>
    <property type="molecule type" value="Genomic_DNA"/>
</dbReference>
<dbReference type="InterPro" id="IPR011993">
    <property type="entry name" value="PH-like_dom_sf"/>
</dbReference>
<evidence type="ECO:0000313" key="15">
    <source>
        <dbReference type="Proteomes" id="UP000189580"/>
    </source>
</evidence>
<feature type="compositionally biased region" description="Acidic residues" evidence="11">
    <location>
        <begin position="767"/>
        <end position="821"/>
    </location>
</feature>
<dbReference type="AlphaFoldDB" id="A0A161HNK7"/>
<dbReference type="GeneID" id="30035393"/>
<comment type="similarity">
    <text evidence="1 10">Belongs to the peptidase M24 family. SPT16 subfamily.</text>
</comment>
<dbReference type="RefSeq" id="XP_018738214.1">
    <property type="nucleotide sequence ID" value="XM_018880389.1"/>
</dbReference>
<dbReference type="Pfam" id="PF08512">
    <property type="entry name" value="Rttp106-like_middle"/>
    <property type="match status" value="1"/>
</dbReference>
<evidence type="ECO:0000259" key="13">
    <source>
        <dbReference type="SMART" id="SM01287"/>
    </source>
</evidence>
<dbReference type="Pfam" id="PF24824">
    <property type="entry name" value="PH_SPT16"/>
    <property type="match status" value="1"/>
</dbReference>
<dbReference type="FunFam" id="2.30.29.150:FF:000002">
    <property type="entry name" value="FACT complex subunit SPT16"/>
    <property type="match status" value="1"/>
</dbReference>
<comment type="subcellular location">
    <subcellularLocation>
        <location evidence="10">Nucleus</location>
    </subcellularLocation>
    <subcellularLocation>
        <location evidence="10">Chromosome</location>
    </subcellularLocation>
</comment>
<dbReference type="FunFam" id="3.90.230.10:FF:000005">
    <property type="entry name" value="FACT complex subunit spt16"/>
    <property type="match status" value="1"/>
</dbReference>
<dbReference type="GO" id="GO:0006368">
    <property type="term" value="P:transcription elongation by RNA polymerase II"/>
    <property type="evidence" value="ECO:0007669"/>
    <property type="project" value="TreeGrafter"/>
</dbReference>
<feature type="compositionally biased region" description="Basic and acidic residues" evidence="11">
    <location>
        <begin position="822"/>
        <end position="840"/>
    </location>
</feature>
<evidence type="ECO:0000256" key="4">
    <source>
        <dbReference type="ARBA" id="ARBA00022763"/>
    </source>
</evidence>
<dbReference type="InterPro" id="IPR000994">
    <property type="entry name" value="Pept_M24"/>
</dbReference>
<keyword evidence="9 10" id="KW-0539">Nucleus</keyword>
<dbReference type="GO" id="GO:0006260">
    <property type="term" value="P:DNA replication"/>
    <property type="evidence" value="ECO:0007669"/>
    <property type="project" value="UniProtKB-KW"/>
</dbReference>
<dbReference type="FunFam" id="2.30.29.210:FF:000001">
    <property type="entry name" value="FACT complex subunit spt16"/>
    <property type="match status" value="1"/>
</dbReference>
<dbReference type="Gene3D" id="3.90.230.10">
    <property type="entry name" value="Creatinase/methionine aminopeptidase superfamily"/>
    <property type="match status" value="1"/>
</dbReference>
<keyword evidence="4 10" id="KW-0227">DNA damage</keyword>
<evidence type="ECO:0000256" key="11">
    <source>
        <dbReference type="SAM" id="MobiDB-lite"/>
    </source>
</evidence>
<feature type="domain" description="Histone chaperone RTT106/FACT complex subunit SPT16-like middle" evidence="13">
    <location>
        <begin position="644"/>
        <end position="734"/>
    </location>
</feature>
<gene>
    <name evidence="14" type="primary">SPT16</name>
    <name evidence="14" type="ORF">AWJ20_3378</name>
</gene>
<dbReference type="GO" id="GO:0140719">
    <property type="term" value="P:constitutive heterochromatin formation"/>
    <property type="evidence" value="ECO:0007669"/>
    <property type="project" value="EnsemblFungi"/>
</dbReference>
<sequence>MEIKDEEELRAVRAASKGSLGIMTQYFADEMSTFIDEEKKITHAKFAEIVEKKIDDTKFFKQKELKLGSEFDAGQLDWCYTPIIQSGGKYDLRPSAVSDDRRLEPGVIICSLGLRYKSYCSNIGRTYLIDPTKEQENNYNLLLAVQKAVLSTIKEGTTCKQLYTAAIDYIKSKSPDMEKYFVRNVGWGIGIEFRDSALLLNAKNNHVLKDGMTLNVTVGFADIPLEGSSSQYSLLITDTVRVAVDGPIVFTDSPKTRGDISFYFKQDEEDSKVNVKKENSAAAKAKAAAANARSSAILRNKLRTETSNQQESSNEKKRQLHQRELHEKIQKLGEQKYASGTAGSGDENKVVLRKFESYKRDSQLPPAVKDLRVQVDVRAQSIILPINGRPVPFHVSTYKNGSKNEEGDYVYIRLNFHTPGAGKKEEMPFEDPGAQFVKSITFRSRDADRMNDVFKRISDLKKEAVKRETERKEMEDVVEQDKLIEIRNRRPQRLDSVFIRPGPEGKRVAGSLEIHENGVKYQSPVSSDHKVNILFSNVAHLFFQPCDQELIVVIHFHLKNPIIVGKKKTKDIQFYREASDMAFDETGNRKRRYRYGDEDELEQEQEERRRRAALNKEFKNFSEDIAAASGGQLDVDIPFRELGFSGVPFRSNVLCQPTTDCLVQLIDPPFLVVTLQDIEVAHLERVQFGLKQFDLVFVYKDFTKPVTHINSIPMSQLDSVKDWLNEMDIPLYEGPVNLNWATIMKTVLADPHEFFKGGGWSFLSTESDGESGAEESEEESEFEVSDEEPEDEEEEEDDYSDEDSEDYDGSEEEESGEDWDELDAKAQREDAKESAERKKR</sequence>
<organism evidence="14 15">
    <name type="scientific">Sugiyamaella lignohabitans</name>
    <dbReference type="NCBI Taxonomy" id="796027"/>
    <lineage>
        <taxon>Eukaryota</taxon>
        <taxon>Fungi</taxon>
        <taxon>Dikarya</taxon>
        <taxon>Ascomycota</taxon>
        <taxon>Saccharomycotina</taxon>
        <taxon>Dipodascomycetes</taxon>
        <taxon>Dipodascales</taxon>
        <taxon>Trichomonascaceae</taxon>
        <taxon>Sugiyamaella</taxon>
    </lineage>
</organism>
<dbReference type="InterPro" id="IPR056595">
    <property type="entry name" value="Fact-SPT16_PH"/>
</dbReference>
<reference evidence="14 15" key="1">
    <citation type="submission" date="2016-02" db="EMBL/GenBank/DDBJ databases">
        <title>Complete genome sequence and transcriptome regulation of the pentose utilising yeast Sugiyamaella lignohabitans.</title>
        <authorList>
            <person name="Bellasio M."/>
            <person name="Peymann A."/>
            <person name="Valli M."/>
            <person name="Sipitzky M."/>
            <person name="Graf A."/>
            <person name="Sauer M."/>
            <person name="Marx H."/>
            <person name="Mattanovich D."/>
        </authorList>
    </citation>
    <scope>NUCLEOTIDE SEQUENCE [LARGE SCALE GENOMIC DNA]</scope>
    <source>
        <strain evidence="14 15">CBS 10342</strain>
    </source>
</reference>
<feature type="region of interest" description="Disordered" evidence="11">
    <location>
        <begin position="765"/>
        <end position="840"/>
    </location>
</feature>
<dbReference type="InterPro" id="IPR013953">
    <property type="entry name" value="FACT_SPT16_M"/>
</dbReference>
<keyword evidence="7 10" id="KW-0804">Transcription</keyword>
<evidence type="ECO:0000256" key="1">
    <source>
        <dbReference type="ARBA" id="ARBA00010779"/>
    </source>
</evidence>
<dbReference type="PANTHER" id="PTHR13980">
    <property type="entry name" value="CDC68 RELATED"/>
    <property type="match status" value="1"/>
</dbReference>
<keyword evidence="3 10" id="KW-0235">DNA replication</keyword>
<feature type="domain" description="FACT complex subunit SPT16 middle" evidence="12">
    <location>
        <begin position="373"/>
        <end position="521"/>
    </location>
</feature>
<dbReference type="InterPro" id="IPR040258">
    <property type="entry name" value="Spt16"/>
</dbReference>
<dbReference type="InterPro" id="IPR036005">
    <property type="entry name" value="Creatinase/aminopeptidase-like"/>
</dbReference>
<evidence type="ECO:0000313" key="14">
    <source>
        <dbReference type="EMBL" id="ANB15737.1"/>
    </source>
</evidence>
<comment type="function">
    <text evidence="10">Component of the FACT complex, a general chromatin factor that acts to reorganize nucleosomes. The FACT complex is involved in multiple processes that require DNA as a template such as mRNA elongation, DNA replication and DNA repair. During transcription elongation the FACT complex acts as a histone chaperone that both destabilizes and restores nucleosomal structure. It facilitates the passage of RNA polymerase II and transcription by promoting the dissociation of one histone H2A-H2B dimer from the nucleosome, then subsequently promotes the reestablishment of the nucleosome following the passage of RNA polymerase II.</text>
</comment>
<evidence type="ECO:0000256" key="3">
    <source>
        <dbReference type="ARBA" id="ARBA00022705"/>
    </source>
</evidence>
<feature type="compositionally biased region" description="Basic and acidic residues" evidence="11">
    <location>
        <begin position="313"/>
        <end position="322"/>
    </location>
</feature>
<keyword evidence="2 10" id="KW-0158">Chromosome</keyword>
<evidence type="ECO:0000256" key="8">
    <source>
        <dbReference type="ARBA" id="ARBA00023204"/>
    </source>
</evidence>
<dbReference type="GO" id="GO:0140713">
    <property type="term" value="F:histone chaperone activity"/>
    <property type="evidence" value="ECO:0007669"/>
    <property type="project" value="EnsemblFungi"/>
</dbReference>
<dbReference type="CDD" id="cd01091">
    <property type="entry name" value="CDC68-like"/>
    <property type="match status" value="1"/>
</dbReference>
<dbReference type="PANTHER" id="PTHR13980:SF15">
    <property type="entry name" value="FACT COMPLEX SUBUNIT SPT16"/>
    <property type="match status" value="1"/>
</dbReference>
<keyword evidence="6" id="KW-0175">Coiled coil</keyword>
<dbReference type="FunFam" id="2.30.29.30:FF:000017">
    <property type="entry name" value="FACT complex subunit SPT16"/>
    <property type="match status" value="1"/>
</dbReference>
<dbReference type="GO" id="GO:0006281">
    <property type="term" value="P:DNA repair"/>
    <property type="evidence" value="ECO:0007669"/>
    <property type="project" value="UniProtKB-UniRule"/>
</dbReference>
<evidence type="ECO:0000256" key="5">
    <source>
        <dbReference type="ARBA" id="ARBA00023015"/>
    </source>
</evidence>
<name>A0A161HNK7_9ASCO</name>
<comment type="subunit">
    <text evidence="10">Component of the FACT complex.</text>
</comment>
<dbReference type="Gene3D" id="2.30.29.150">
    <property type="match status" value="1"/>
</dbReference>
<evidence type="ECO:0000256" key="10">
    <source>
        <dbReference type="RuleBase" id="RU367052"/>
    </source>
</evidence>
<proteinExistence type="inferred from homology"/>
<dbReference type="InterPro" id="IPR033825">
    <property type="entry name" value="Spt16_M24"/>
</dbReference>
<dbReference type="KEGG" id="slb:AWJ20_3378"/>
<dbReference type="Gene3D" id="2.30.29.30">
    <property type="entry name" value="Pleckstrin-homology domain (PH domain)/Phosphotyrosine-binding domain (PTB)"/>
    <property type="match status" value="1"/>
</dbReference>
<feature type="region of interest" description="Disordered" evidence="11">
    <location>
        <begin position="303"/>
        <end position="322"/>
    </location>
</feature>
<dbReference type="SMART" id="SM01287">
    <property type="entry name" value="Rtt106"/>
    <property type="match status" value="1"/>
</dbReference>
<dbReference type="OrthoDB" id="10251642at2759"/>
<keyword evidence="8 10" id="KW-0234">DNA repair</keyword>
<evidence type="ECO:0000256" key="2">
    <source>
        <dbReference type="ARBA" id="ARBA00022454"/>
    </source>
</evidence>
<dbReference type="Pfam" id="PF08644">
    <property type="entry name" value="SPT16"/>
    <property type="match status" value="1"/>
</dbReference>
<dbReference type="InterPro" id="IPR013719">
    <property type="entry name" value="RTT106/SPT16-like_middle_dom"/>
</dbReference>
<evidence type="ECO:0000259" key="12">
    <source>
        <dbReference type="SMART" id="SM01286"/>
    </source>
</evidence>
<dbReference type="GO" id="GO:0034728">
    <property type="term" value="P:nucleosome organization"/>
    <property type="evidence" value="ECO:0007669"/>
    <property type="project" value="EnsemblFungi"/>
</dbReference>
<dbReference type="SMART" id="SM01286">
    <property type="entry name" value="SPT16"/>
    <property type="match status" value="1"/>
</dbReference>
<dbReference type="Proteomes" id="UP000189580">
    <property type="component" value="Chromosome b"/>
</dbReference>
<dbReference type="SUPFAM" id="SSF55920">
    <property type="entry name" value="Creatinase/aminopeptidase"/>
    <property type="match status" value="1"/>
</dbReference>
<protein>
    <recommendedName>
        <fullName evidence="10">FACT complex subunit</fullName>
    </recommendedName>
</protein>
<dbReference type="GO" id="GO:0031491">
    <property type="term" value="F:nucleosome binding"/>
    <property type="evidence" value="ECO:0007669"/>
    <property type="project" value="TreeGrafter"/>
</dbReference>